<name>A0A4Y8SMF8_9SPHI</name>
<gene>
    <name evidence="1" type="ORF">E2R66_03045</name>
</gene>
<dbReference type="EMBL" id="SOZE01000002">
    <property type="protein sequence ID" value="TFF40243.1"/>
    <property type="molecule type" value="Genomic_DNA"/>
</dbReference>
<organism evidence="1 2">
    <name type="scientific">Mucilaginibacter psychrotolerans</name>
    <dbReference type="NCBI Taxonomy" id="1524096"/>
    <lineage>
        <taxon>Bacteria</taxon>
        <taxon>Pseudomonadati</taxon>
        <taxon>Bacteroidota</taxon>
        <taxon>Sphingobacteriia</taxon>
        <taxon>Sphingobacteriales</taxon>
        <taxon>Sphingobacteriaceae</taxon>
        <taxon>Mucilaginibacter</taxon>
    </lineage>
</organism>
<proteinExistence type="predicted"/>
<keyword evidence="2" id="KW-1185">Reference proteome</keyword>
<evidence type="ECO:0000313" key="1">
    <source>
        <dbReference type="EMBL" id="TFF40243.1"/>
    </source>
</evidence>
<reference evidence="1 2" key="1">
    <citation type="journal article" date="2017" name="Int. J. Syst. Evol. Microbiol.">
        <title>Mucilaginibacterpsychrotolerans sp. nov., isolated from peatlands.</title>
        <authorList>
            <person name="Deng Y."/>
            <person name="Shen L."/>
            <person name="Xu B."/>
            <person name="Liu Y."/>
            <person name="Gu Z."/>
            <person name="Liu H."/>
            <person name="Zhou Y."/>
        </authorList>
    </citation>
    <scope>NUCLEOTIDE SEQUENCE [LARGE SCALE GENOMIC DNA]</scope>
    <source>
        <strain evidence="1 2">NH7-4</strain>
    </source>
</reference>
<dbReference type="AlphaFoldDB" id="A0A4Y8SMF8"/>
<evidence type="ECO:0000313" key="2">
    <source>
        <dbReference type="Proteomes" id="UP000297540"/>
    </source>
</evidence>
<accession>A0A4Y8SMF8</accession>
<dbReference type="Proteomes" id="UP000297540">
    <property type="component" value="Unassembled WGS sequence"/>
</dbReference>
<protein>
    <submittedName>
        <fullName evidence="1">Uncharacterized protein</fullName>
    </submittedName>
</protein>
<dbReference type="RefSeq" id="WP_134737899.1">
    <property type="nucleotide sequence ID" value="NZ_SOZE01000002.1"/>
</dbReference>
<comment type="caution">
    <text evidence="1">The sequence shown here is derived from an EMBL/GenBank/DDBJ whole genome shotgun (WGS) entry which is preliminary data.</text>
</comment>
<sequence>MSEPQFIHLRQIIGIKPLALPMDFSDNIQQENQSKTIYSIEKAILPRASRRGNKRLCQE</sequence>